<dbReference type="PANTHER" id="PTHR48100">
    <property type="entry name" value="BROAD-SPECIFICITY PHOSPHATASE YOR283W-RELATED"/>
    <property type="match status" value="1"/>
</dbReference>
<sequence>MWLSELCRRTPGLTGAGYALGILSLGTPRMNAVSDKLLHLVRHGEVHNPELVLYGRIPGFRLSERGHSMAEAAALELAGSDRQVVRLLASPLERAQQSARPIASALGLEIVTEERIIEPTNYFEGMVNSGPDAAFKKPRYWHKFINPFRPSWGEPYREVAARVREAMDDAWESTRGGDIVMVSHQSPIWMAHLDVAGKPLFHNPASRRCELSSITSFEKRGERWFEVDYRTPASGLLENAVDVGAV</sequence>
<dbReference type="AlphaFoldDB" id="A0A4R6RV36"/>
<dbReference type="Proteomes" id="UP000295601">
    <property type="component" value="Unassembled WGS sequence"/>
</dbReference>
<accession>A0A4R6RV36</accession>
<reference evidence="1 2" key="1">
    <citation type="submission" date="2019-03" db="EMBL/GenBank/DDBJ databases">
        <title>Genomic analyses of the natural microbiome of Caenorhabditis elegans.</title>
        <authorList>
            <person name="Samuel B."/>
        </authorList>
    </citation>
    <scope>NUCLEOTIDE SEQUENCE [LARGE SCALE GENOMIC DNA]</scope>
    <source>
        <strain evidence="1 2">JUb18</strain>
    </source>
</reference>
<evidence type="ECO:0000313" key="2">
    <source>
        <dbReference type="Proteomes" id="UP000295601"/>
    </source>
</evidence>
<gene>
    <name evidence="1" type="ORF">EDF62_2462</name>
</gene>
<dbReference type="EMBL" id="SNYA01000006">
    <property type="protein sequence ID" value="TDP90810.1"/>
    <property type="molecule type" value="Genomic_DNA"/>
</dbReference>
<dbReference type="GO" id="GO:0005737">
    <property type="term" value="C:cytoplasm"/>
    <property type="evidence" value="ECO:0007669"/>
    <property type="project" value="TreeGrafter"/>
</dbReference>
<dbReference type="CDD" id="cd07067">
    <property type="entry name" value="HP_PGM_like"/>
    <property type="match status" value="1"/>
</dbReference>
<dbReference type="SMART" id="SM00855">
    <property type="entry name" value="PGAM"/>
    <property type="match status" value="1"/>
</dbReference>
<keyword evidence="2" id="KW-1185">Reference proteome</keyword>
<dbReference type="InterPro" id="IPR013078">
    <property type="entry name" value="His_Pase_superF_clade-1"/>
</dbReference>
<dbReference type="SUPFAM" id="SSF53254">
    <property type="entry name" value="Phosphoglycerate mutase-like"/>
    <property type="match status" value="1"/>
</dbReference>
<dbReference type="GO" id="GO:0016791">
    <property type="term" value="F:phosphatase activity"/>
    <property type="evidence" value="ECO:0007669"/>
    <property type="project" value="TreeGrafter"/>
</dbReference>
<dbReference type="Pfam" id="PF00300">
    <property type="entry name" value="His_Phos_1"/>
    <property type="match status" value="1"/>
</dbReference>
<organism evidence="1 2">
    <name type="scientific">Leucobacter luti</name>
    <dbReference type="NCBI Taxonomy" id="340320"/>
    <lineage>
        <taxon>Bacteria</taxon>
        <taxon>Bacillati</taxon>
        <taxon>Actinomycetota</taxon>
        <taxon>Actinomycetes</taxon>
        <taxon>Micrococcales</taxon>
        <taxon>Microbacteriaceae</taxon>
        <taxon>Leucobacter</taxon>
    </lineage>
</organism>
<dbReference type="PANTHER" id="PTHR48100:SF51">
    <property type="entry name" value="PHOSPHOGLYCERATE MUTASE"/>
    <property type="match status" value="1"/>
</dbReference>
<dbReference type="Gene3D" id="3.40.50.1240">
    <property type="entry name" value="Phosphoglycerate mutase-like"/>
    <property type="match status" value="1"/>
</dbReference>
<proteinExistence type="predicted"/>
<dbReference type="InterPro" id="IPR050275">
    <property type="entry name" value="PGM_Phosphatase"/>
</dbReference>
<comment type="caution">
    <text evidence="1">The sequence shown here is derived from an EMBL/GenBank/DDBJ whole genome shotgun (WGS) entry which is preliminary data.</text>
</comment>
<evidence type="ECO:0000313" key="1">
    <source>
        <dbReference type="EMBL" id="TDP90810.1"/>
    </source>
</evidence>
<protein>
    <submittedName>
        <fullName evidence="1">Broad specificity phosphatase PhoE</fullName>
    </submittedName>
</protein>
<name>A0A4R6RV36_9MICO</name>
<dbReference type="InterPro" id="IPR029033">
    <property type="entry name" value="His_PPase_superfam"/>
</dbReference>